<evidence type="ECO:0000313" key="2">
    <source>
        <dbReference type="Proteomes" id="UP000019140"/>
    </source>
</evidence>
<dbReference type="AlphaFoldDB" id="W4LS64"/>
<gene>
    <name evidence="1" type="ORF">ETSY2_38440</name>
</gene>
<proteinExistence type="predicted"/>
<sequence length="251" mass="27574">MQLLDHFHPPLSTHRHWESFHARWAASLADALNDDLLSAEYFAEVQVHVGSRVEVDVGTFEETSVRAGNPPGASTTAAMLAAPPWAPPEPAMHMPAVFPDSLEVLVFHTETGPTLAAAIELISPGNKDREAHRRAFAAKCSSYLQQGIGLMIIDIVTHRQANLHNALVRMLDAGETFLLPEERLYTTAYRPARHADADVIDVWPVALAVGRELPLMPLPINAQLVLPIHLSTTYAEACQRSRLPSIPQSRP</sequence>
<reference evidence="1 2" key="1">
    <citation type="journal article" date="2014" name="Nature">
        <title>An environmental bacterial taxon with a large and distinct metabolic repertoire.</title>
        <authorList>
            <person name="Wilson M.C."/>
            <person name="Mori T."/>
            <person name="Ruckert C."/>
            <person name="Uria A.R."/>
            <person name="Helf M.J."/>
            <person name="Takada K."/>
            <person name="Gernert C."/>
            <person name="Steffens U.A."/>
            <person name="Heycke N."/>
            <person name="Schmitt S."/>
            <person name="Rinke C."/>
            <person name="Helfrich E.J."/>
            <person name="Brachmann A.O."/>
            <person name="Gurgui C."/>
            <person name="Wakimoto T."/>
            <person name="Kracht M."/>
            <person name="Crusemann M."/>
            <person name="Hentschel U."/>
            <person name="Abe I."/>
            <person name="Matsunaga S."/>
            <person name="Kalinowski J."/>
            <person name="Takeyama H."/>
            <person name="Piel J."/>
        </authorList>
    </citation>
    <scope>NUCLEOTIDE SEQUENCE [LARGE SCALE GENOMIC DNA]</scope>
    <source>
        <strain evidence="2">TSY2</strain>
    </source>
</reference>
<dbReference type="EMBL" id="AZHX01001691">
    <property type="protein sequence ID" value="ETX00788.1"/>
    <property type="molecule type" value="Genomic_DNA"/>
</dbReference>
<dbReference type="Proteomes" id="UP000019140">
    <property type="component" value="Unassembled WGS sequence"/>
</dbReference>
<evidence type="ECO:0008006" key="3">
    <source>
        <dbReference type="Google" id="ProtNLM"/>
    </source>
</evidence>
<keyword evidence="2" id="KW-1185">Reference proteome</keyword>
<accession>W4LS64</accession>
<name>W4LS64_9BACT</name>
<dbReference type="InterPro" id="IPR025132">
    <property type="entry name" value="DUF4058"/>
</dbReference>
<comment type="caution">
    <text evidence="1">The sequence shown here is derived from an EMBL/GenBank/DDBJ whole genome shotgun (WGS) entry which is preliminary data.</text>
</comment>
<organism evidence="1 2">
    <name type="scientific">Candidatus Entotheonella gemina</name>
    <dbReference type="NCBI Taxonomy" id="1429439"/>
    <lineage>
        <taxon>Bacteria</taxon>
        <taxon>Pseudomonadati</taxon>
        <taxon>Nitrospinota/Tectimicrobiota group</taxon>
        <taxon>Candidatus Tectimicrobiota</taxon>
        <taxon>Candidatus Entotheonellia</taxon>
        <taxon>Candidatus Entotheonellales</taxon>
        <taxon>Candidatus Entotheonellaceae</taxon>
        <taxon>Candidatus Entotheonella</taxon>
    </lineage>
</organism>
<dbReference type="Pfam" id="PF13267">
    <property type="entry name" value="DUF4058"/>
    <property type="match status" value="1"/>
</dbReference>
<evidence type="ECO:0000313" key="1">
    <source>
        <dbReference type="EMBL" id="ETX00788.1"/>
    </source>
</evidence>
<dbReference type="HOGENOM" id="CLU_1097145_0_0_7"/>
<protein>
    <recommendedName>
        <fullName evidence="3">DUF4058 domain-containing protein</fullName>
    </recommendedName>
</protein>